<dbReference type="HOGENOM" id="CLU_385420_0_0_1"/>
<name>A0A066XB07_COLSU</name>
<comment type="caution">
    <text evidence="3">The sequence shown here is derived from an EMBL/GenBank/DDBJ whole genome shotgun (WGS) entry which is preliminary data.</text>
</comment>
<evidence type="ECO:0000256" key="1">
    <source>
        <dbReference type="SAM" id="MobiDB-lite"/>
    </source>
</evidence>
<evidence type="ECO:0000313" key="4">
    <source>
        <dbReference type="Proteomes" id="UP000027238"/>
    </source>
</evidence>
<protein>
    <submittedName>
        <fullName evidence="3">Putative heterokaryon incompatibility protein</fullName>
    </submittedName>
</protein>
<dbReference type="PANTHER" id="PTHR33112:SF10">
    <property type="entry name" value="TOL"/>
    <property type="match status" value="1"/>
</dbReference>
<feature type="compositionally biased region" description="Basic and acidic residues" evidence="1">
    <location>
        <begin position="382"/>
        <end position="394"/>
    </location>
</feature>
<dbReference type="Proteomes" id="UP000027238">
    <property type="component" value="Unassembled WGS sequence"/>
</dbReference>
<organism evidence="3 4">
    <name type="scientific">Colletotrichum sublineola</name>
    <name type="common">Sorghum anthracnose fungus</name>
    <dbReference type="NCBI Taxonomy" id="1173701"/>
    <lineage>
        <taxon>Eukaryota</taxon>
        <taxon>Fungi</taxon>
        <taxon>Dikarya</taxon>
        <taxon>Ascomycota</taxon>
        <taxon>Pezizomycotina</taxon>
        <taxon>Sordariomycetes</taxon>
        <taxon>Hypocreomycetidae</taxon>
        <taxon>Glomerellales</taxon>
        <taxon>Glomerellaceae</taxon>
        <taxon>Colletotrichum</taxon>
        <taxon>Colletotrichum graminicola species complex</taxon>
    </lineage>
</organism>
<feature type="domain" description="Heterokaryon incompatibility" evidence="2">
    <location>
        <begin position="113"/>
        <end position="212"/>
    </location>
</feature>
<feature type="compositionally biased region" description="Acidic residues" evidence="1">
    <location>
        <begin position="302"/>
        <end position="311"/>
    </location>
</feature>
<dbReference type="OMA" id="WECRECD"/>
<dbReference type="eggNOG" id="ENOG502RNRX">
    <property type="taxonomic scope" value="Eukaryota"/>
</dbReference>
<feature type="compositionally biased region" description="Basic and acidic residues" evidence="1">
    <location>
        <begin position="341"/>
        <end position="361"/>
    </location>
</feature>
<sequence>MPWASQHQRACFPSTGTSFAYAEAVRQEHFIDKTVVPLATRWLEKCVANHPSCGETARHSTVFCTDSALLISDLEGNELVATRLFFFSLHPPSEETDIARLQLSESLGPDTRYVALSHPRGAREICCTAAGNFEGMIETGVLVSKLTAMFRDAIYIARGMVWSYVWIDSLCIVQDDKEAWESEAQRMAIIYDNATCTIAANYGLDSNSGLAMGDSDPKSTNVLDSRAWGLRRLVWECRECDASAASSNLKLRRAIEAEETPTHPKDIFVYFRDWHLPLEKAQAARVTEIEDSEGENFHDSIENEQPDDEETKEMPKRDVEALADTYSRPRNNENIYQNAPENKENRGKDEDSTERRTKAPSDLRLSSKNATSRAEDLVSSLSKEEQESPEHLDNEYDSDGYPAYQGIGWPGHTANLAVFLRGKMPKAYKIYPGDLREGDPDPFGDFRVVVTNLNHPKVQYSPFLKTSWSFLSDYSPLTLTYGSDKFLANNGTTSKTGELAPPNLGSWASTRNGRVKNDVYTRYPLRGHIMFKPEITSPAGTAFDQPLPFAAWMARRYHEIKVKGDLRKGVVKAVWGADGKTRYPIVLDSVGRFSDEEVHDFRPDCAEDFPVGQPVNVLCMVRYHMMPSTMGSQSTLTSDERGDRDGHVS</sequence>
<dbReference type="AlphaFoldDB" id="A0A066XB07"/>
<evidence type="ECO:0000313" key="3">
    <source>
        <dbReference type="EMBL" id="KDN66368.1"/>
    </source>
</evidence>
<dbReference type="Pfam" id="PF06985">
    <property type="entry name" value="HET"/>
    <property type="match status" value="1"/>
</dbReference>
<feature type="compositionally biased region" description="Polar residues" evidence="1">
    <location>
        <begin position="328"/>
        <end position="340"/>
    </location>
</feature>
<gene>
    <name evidence="3" type="ORF">CSUB01_07463</name>
</gene>
<reference evidence="4" key="1">
    <citation type="journal article" date="2014" name="Genome Announc.">
        <title>Draft genome sequence of Colletotrichum sublineola, a destructive pathogen of cultivated sorghum.</title>
        <authorList>
            <person name="Baroncelli R."/>
            <person name="Sanz-Martin J.M."/>
            <person name="Rech G.E."/>
            <person name="Sukno S.A."/>
            <person name="Thon M.R."/>
        </authorList>
    </citation>
    <scope>NUCLEOTIDE SEQUENCE [LARGE SCALE GENOMIC DNA]</scope>
    <source>
        <strain evidence="4">TX430BB</strain>
    </source>
</reference>
<dbReference type="OrthoDB" id="5125733at2759"/>
<dbReference type="EMBL" id="JMSE01000940">
    <property type="protein sequence ID" value="KDN66368.1"/>
    <property type="molecule type" value="Genomic_DNA"/>
</dbReference>
<evidence type="ECO:0000259" key="2">
    <source>
        <dbReference type="Pfam" id="PF06985"/>
    </source>
</evidence>
<accession>A0A066XB07</accession>
<feature type="region of interest" description="Disordered" evidence="1">
    <location>
        <begin position="630"/>
        <end position="649"/>
    </location>
</feature>
<feature type="compositionally biased region" description="Basic and acidic residues" evidence="1">
    <location>
        <begin position="638"/>
        <end position="649"/>
    </location>
</feature>
<feature type="region of interest" description="Disordered" evidence="1">
    <location>
        <begin position="285"/>
        <end position="397"/>
    </location>
</feature>
<dbReference type="InterPro" id="IPR010730">
    <property type="entry name" value="HET"/>
</dbReference>
<proteinExistence type="predicted"/>
<keyword evidence="4" id="KW-1185">Reference proteome</keyword>
<dbReference type="PANTHER" id="PTHR33112">
    <property type="entry name" value="DOMAIN PROTEIN, PUTATIVE-RELATED"/>
    <property type="match status" value="1"/>
</dbReference>